<dbReference type="Proteomes" id="UP000318815">
    <property type="component" value="Unassembled WGS sequence"/>
</dbReference>
<dbReference type="InterPro" id="IPR032710">
    <property type="entry name" value="NTF2-like_dom_sf"/>
</dbReference>
<dbReference type="SUPFAM" id="SSF54427">
    <property type="entry name" value="NTF2-like"/>
    <property type="match status" value="1"/>
</dbReference>
<sequence length="96" mass="11386">MDAVFMPDGFKVLRVADMQHTGNGYLQRAHFQIGYKIKELEIGLPYAFVRATAEAKLLDDDTHQLITQQSRDFFVFRKDNNDWKIFRYMFNHVKVK</sequence>
<dbReference type="OrthoDB" id="6491893at2"/>
<reference evidence="1 2" key="1">
    <citation type="submission" date="2019-08" db="EMBL/GenBank/DDBJ databases">
        <title>Whole genome sequencing of chitin degrading bacteria Chitinophaga pinensis YS16.</title>
        <authorList>
            <person name="Singh R.P."/>
            <person name="Manchanda G."/>
            <person name="Maurya I.K."/>
            <person name="Joshi N.K."/>
            <person name="Srivastava A.K."/>
        </authorList>
    </citation>
    <scope>NUCLEOTIDE SEQUENCE [LARGE SCALE GENOMIC DNA]</scope>
    <source>
        <strain evidence="1 2">YS-16</strain>
    </source>
</reference>
<gene>
    <name evidence="1" type="ORF">FEF09_29310</name>
</gene>
<evidence type="ECO:0000313" key="1">
    <source>
        <dbReference type="EMBL" id="TWV90761.1"/>
    </source>
</evidence>
<evidence type="ECO:0000313" key="2">
    <source>
        <dbReference type="Proteomes" id="UP000318815"/>
    </source>
</evidence>
<dbReference type="AlphaFoldDB" id="A0A5C6LJZ2"/>
<organism evidence="1 2">
    <name type="scientific">Chitinophaga pinensis</name>
    <dbReference type="NCBI Taxonomy" id="79329"/>
    <lineage>
        <taxon>Bacteria</taxon>
        <taxon>Pseudomonadati</taxon>
        <taxon>Bacteroidota</taxon>
        <taxon>Chitinophagia</taxon>
        <taxon>Chitinophagales</taxon>
        <taxon>Chitinophagaceae</taxon>
        <taxon>Chitinophaga</taxon>
    </lineage>
</organism>
<name>A0A5C6LJZ2_9BACT</name>
<dbReference type="EMBL" id="VOHS01000080">
    <property type="protein sequence ID" value="TWV90761.1"/>
    <property type="molecule type" value="Genomic_DNA"/>
</dbReference>
<proteinExistence type="predicted"/>
<comment type="caution">
    <text evidence="1">The sequence shown here is derived from an EMBL/GenBank/DDBJ whole genome shotgun (WGS) entry which is preliminary data.</text>
</comment>
<evidence type="ECO:0008006" key="3">
    <source>
        <dbReference type="Google" id="ProtNLM"/>
    </source>
</evidence>
<dbReference type="Gene3D" id="3.10.450.50">
    <property type="match status" value="1"/>
</dbReference>
<protein>
    <recommendedName>
        <fullName evidence="3">Nuclear transport factor 2 family protein</fullName>
    </recommendedName>
</protein>
<keyword evidence="2" id="KW-1185">Reference proteome</keyword>
<accession>A0A5C6LJZ2</accession>
<dbReference type="RefSeq" id="WP_146308365.1">
    <property type="nucleotide sequence ID" value="NZ_VOHS01000080.1"/>
</dbReference>